<reference evidence="1 2" key="1">
    <citation type="submission" date="2016-07" db="EMBL/GenBank/DDBJ databases">
        <title>Multi-omics approach to identify versatile polysaccharide utilization systems of a marine flavobacterium Gramella flava.</title>
        <authorList>
            <person name="Tang K."/>
        </authorList>
    </citation>
    <scope>NUCLEOTIDE SEQUENCE [LARGE SCALE GENOMIC DNA]</scope>
    <source>
        <strain evidence="1 2">JLT2011</strain>
    </source>
</reference>
<proteinExistence type="predicted"/>
<dbReference type="EMBL" id="CP016359">
    <property type="protein sequence ID" value="APU67815.1"/>
    <property type="molecule type" value="Genomic_DNA"/>
</dbReference>
<keyword evidence="2" id="KW-1185">Reference proteome</keyword>
<dbReference type="STRING" id="1229726.GRFL_1091"/>
<dbReference type="Proteomes" id="UP000186230">
    <property type="component" value="Chromosome"/>
</dbReference>
<organism evidence="1 2">
    <name type="scientific">Christiangramia flava JLT2011</name>
    <dbReference type="NCBI Taxonomy" id="1229726"/>
    <lineage>
        <taxon>Bacteria</taxon>
        <taxon>Pseudomonadati</taxon>
        <taxon>Bacteroidota</taxon>
        <taxon>Flavobacteriia</taxon>
        <taxon>Flavobacteriales</taxon>
        <taxon>Flavobacteriaceae</taxon>
        <taxon>Christiangramia</taxon>
    </lineage>
</organism>
<gene>
    <name evidence="1" type="ORF">GRFL_1091</name>
</gene>
<dbReference type="OrthoDB" id="674043at2"/>
<sequence length="107" mass="12465">MFQKIIYVVGILVFLFSLIFVINLKVKPEEYTYQIDEYKSAGYGYSIFYNHRLLIKQKKIPVIQCNQKFHTKQDAGEVAELVIIKMKNGINPSISYEELVNLSITIK</sequence>
<dbReference type="Pfam" id="PF16250">
    <property type="entry name" value="DUF4907"/>
    <property type="match status" value="1"/>
</dbReference>
<dbReference type="RefSeq" id="WP_083643655.1">
    <property type="nucleotide sequence ID" value="NZ_AMRU01000002.1"/>
</dbReference>
<evidence type="ECO:0000313" key="1">
    <source>
        <dbReference type="EMBL" id="APU67815.1"/>
    </source>
</evidence>
<dbReference type="InterPro" id="IPR032593">
    <property type="entry name" value="DUF4907"/>
</dbReference>
<dbReference type="KEGG" id="gfl:GRFL_1091"/>
<evidence type="ECO:0000313" key="2">
    <source>
        <dbReference type="Proteomes" id="UP000186230"/>
    </source>
</evidence>
<protein>
    <submittedName>
        <fullName evidence="1">Uncharacterized protein</fullName>
    </submittedName>
</protein>
<name>A0A1L7I3V0_9FLAO</name>
<dbReference type="AlphaFoldDB" id="A0A1L7I3V0"/>
<accession>A0A1L7I3V0</accession>